<dbReference type="InterPro" id="IPR012902">
    <property type="entry name" value="N_methyl_site"/>
</dbReference>
<comment type="caution">
    <text evidence="2">The sequence shown here is derived from an EMBL/GenBank/DDBJ whole genome shotgun (WGS) entry which is preliminary data.</text>
</comment>
<evidence type="ECO:0000256" key="1">
    <source>
        <dbReference type="SAM" id="Phobius"/>
    </source>
</evidence>
<evidence type="ECO:0000313" key="2">
    <source>
        <dbReference type="EMBL" id="MBI3631231.1"/>
    </source>
</evidence>
<dbReference type="AlphaFoldDB" id="A0A932QYL2"/>
<keyword evidence="1" id="KW-0472">Membrane</keyword>
<gene>
    <name evidence="2" type="ORF">HY221_02740</name>
</gene>
<proteinExistence type="predicted"/>
<dbReference type="Pfam" id="PF07963">
    <property type="entry name" value="N_methyl"/>
    <property type="match status" value="1"/>
</dbReference>
<keyword evidence="1" id="KW-0812">Transmembrane</keyword>
<reference evidence="2" key="1">
    <citation type="submission" date="2020-07" db="EMBL/GenBank/DDBJ databases">
        <title>Huge and variable diversity of episymbiotic CPR bacteria and DPANN archaea in groundwater ecosystems.</title>
        <authorList>
            <person name="He C.Y."/>
            <person name="Keren R."/>
            <person name="Whittaker M."/>
            <person name="Farag I.F."/>
            <person name="Doudna J."/>
            <person name="Cate J.H.D."/>
            <person name="Banfield J.F."/>
        </authorList>
    </citation>
    <scope>NUCLEOTIDE SEQUENCE</scope>
    <source>
        <strain evidence="2">NC_groundwater_973_Pr1_S-0.2um_54_13</strain>
    </source>
</reference>
<accession>A0A932QYL2</accession>
<organism evidence="2 3">
    <name type="scientific">Candidatus Sungiibacteriota bacterium</name>
    <dbReference type="NCBI Taxonomy" id="2750080"/>
    <lineage>
        <taxon>Bacteria</taxon>
        <taxon>Candidatus Sungiibacteriota</taxon>
    </lineage>
</organism>
<name>A0A932QYL2_9BACT</name>
<sequence length="157" mass="16734">MHHARGFTLIETIVYIALFALMLTTVVLAVFQVLQGSAQVNGRATIQDEENFVLRKIDWALGSIDPTKAFTPSVGYSTTLSLTRYGDSQPVIIRINGTKVEMSEDGGTTYLPITTGNVTVTQLGFGYIAPTGTGPAGITASTTISGLVASTTKYIRN</sequence>
<feature type="transmembrane region" description="Helical" evidence="1">
    <location>
        <begin position="12"/>
        <end position="34"/>
    </location>
</feature>
<keyword evidence="1" id="KW-1133">Transmembrane helix</keyword>
<dbReference type="Proteomes" id="UP000753196">
    <property type="component" value="Unassembled WGS sequence"/>
</dbReference>
<protein>
    <submittedName>
        <fullName evidence="2">Prepilin-type N-terminal cleavage/methylation domain-containing protein</fullName>
    </submittedName>
</protein>
<evidence type="ECO:0000313" key="3">
    <source>
        <dbReference type="Proteomes" id="UP000753196"/>
    </source>
</evidence>
<dbReference type="EMBL" id="JACQCR010000063">
    <property type="protein sequence ID" value="MBI3631231.1"/>
    <property type="molecule type" value="Genomic_DNA"/>
</dbReference>